<reference evidence="7 8" key="1">
    <citation type="submission" date="2024-06" db="EMBL/GenBank/DDBJ databases">
        <title>The Natural Products Discovery Center: Release of the First 8490 Sequenced Strains for Exploring Actinobacteria Biosynthetic Diversity.</title>
        <authorList>
            <person name="Kalkreuter E."/>
            <person name="Kautsar S.A."/>
            <person name="Yang D."/>
            <person name="Bader C.D."/>
            <person name="Teijaro C.N."/>
            <person name="Fluegel L."/>
            <person name="Davis C.M."/>
            <person name="Simpson J.R."/>
            <person name="Lauterbach L."/>
            <person name="Steele A.D."/>
            <person name="Gui C."/>
            <person name="Meng S."/>
            <person name="Li G."/>
            <person name="Viehrig K."/>
            <person name="Ye F."/>
            <person name="Su P."/>
            <person name="Kiefer A.F."/>
            <person name="Nichols A."/>
            <person name="Cepeda A.J."/>
            <person name="Yan W."/>
            <person name="Fan B."/>
            <person name="Jiang Y."/>
            <person name="Adhikari A."/>
            <person name="Zheng C.-J."/>
            <person name="Schuster L."/>
            <person name="Cowan T.M."/>
            <person name="Smanski M.J."/>
            <person name="Chevrette M.G."/>
            <person name="De Carvalho L.P.S."/>
            <person name="Shen B."/>
        </authorList>
    </citation>
    <scope>NUCLEOTIDE SEQUENCE [LARGE SCALE GENOMIC DNA]</scope>
    <source>
        <strain evidence="7 8">NPDC050671</strain>
    </source>
</reference>
<evidence type="ECO:0000256" key="5">
    <source>
        <dbReference type="SAM" id="MobiDB-lite"/>
    </source>
</evidence>
<dbReference type="PRINTS" id="PR00455">
    <property type="entry name" value="HTHTETR"/>
</dbReference>
<organism evidence="7 8">
    <name type="scientific">Nocardia fusca</name>
    <dbReference type="NCBI Taxonomy" id="941183"/>
    <lineage>
        <taxon>Bacteria</taxon>
        <taxon>Bacillati</taxon>
        <taxon>Actinomycetota</taxon>
        <taxon>Actinomycetes</taxon>
        <taxon>Mycobacteriales</taxon>
        <taxon>Nocardiaceae</taxon>
        <taxon>Nocardia</taxon>
    </lineage>
</organism>
<proteinExistence type="predicted"/>
<dbReference type="PROSITE" id="PS50977">
    <property type="entry name" value="HTH_TETR_2"/>
    <property type="match status" value="1"/>
</dbReference>
<dbReference type="RefSeq" id="WP_357974670.1">
    <property type="nucleotide sequence ID" value="NZ_JBFAIH010000002.1"/>
</dbReference>
<dbReference type="Gene3D" id="1.10.10.60">
    <property type="entry name" value="Homeodomain-like"/>
    <property type="match status" value="1"/>
</dbReference>
<evidence type="ECO:0000313" key="7">
    <source>
        <dbReference type="EMBL" id="MEV0362356.1"/>
    </source>
</evidence>
<evidence type="ECO:0000256" key="1">
    <source>
        <dbReference type="ARBA" id="ARBA00023015"/>
    </source>
</evidence>
<name>A0ABV3F3S0_9NOCA</name>
<accession>A0ABV3F3S0</accession>
<evidence type="ECO:0000256" key="2">
    <source>
        <dbReference type="ARBA" id="ARBA00023125"/>
    </source>
</evidence>
<dbReference type="PANTHER" id="PTHR30055:SF234">
    <property type="entry name" value="HTH-TYPE TRANSCRIPTIONAL REGULATOR BETI"/>
    <property type="match status" value="1"/>
</dbReference>
<keyword evidence="2 4" id="KW-0238">DNA-binding</keyword>
<dbReference type="SUPFAM" id="SSF46689">
    <property type="entry name" value="Homeodomain-like"/>
    <property type="match status" value="1"/>
</dbReference>
<evidence type="ECO:0000313" key="8">
    <source>
        <dbReference type="Proteomes" id="UP001551658"/>
    </source>
</evidence>
<dbReference type="InterPro" id="IPR009057">
    <property type="entry name" value="Homeodomain-like_sf"/>
</dbReference>
<comment type="caution">
    <text evidence="7">The sequence shown here is derived from an EMBL/GenBank/DDBJ whole genome shotgun (WGS) entry which is preliminary data.</text>
</comment>
<gene>
    <name evidence="7" type="ORF">AB0H72_06595</name>
</gene>
<dbReference type="Pfam" id="PF00440">
    <property type="entry name" value="TetR_N"/>
    <property type="match status" value="1"/>
</dbReference>
<feature type="region of interest" description="Disordered" evidence="5">
    <location>
        <begin position="1"/>
        <end position="30"/>
    </location>
</feature>
<dbReference type="InterPro" id="IPR050109">
    <property type="entry name" value="HTH-type_TetR-like_transc_reg"/>
</dbReference>
<keyword evidence="8" id="KW-1185">Reference proteome</keyword>
<evidence type="ECO:0000256" key="4">
    <source>
        <dbReference type="PROSITE-ProRule" id="PRU00335"/>
    </source>
</evidence>
<dbReference type="Gene3D" id="1.10.357.10">
    <property type="entry name" value="Tetracycline Repressor, domain 2"/>
    <property type="match status" value="1"/>
</dbReference>
<evidence type="ECO:0000259" key="6">
    <source>
        <dbReference type="PROSITE" id="PS50977"/>
    </source>
</evidence>
<dbReference type="EMBL" id="JBFAIH010000002">
    <property type="protein sequence ID" value="MEV0362356.1"/>
    <property type="molecule type" value="Genomic_DNA"/>
</dbReference>
<feature type="DNA-binding region" description="H-T-H motif" evidence="4">
    <location>
        <begin position="61"/>
        <end position="80"/>
    </location>
</feature>
<feature type="domain" description="HTH tetR-type" evidence="6">
    <location>
        <begin position="39"/>
        <end position="98"/>
    </location>
</feature>
<dbReference type="Proteomes" id="UP001551658">
    <property type="component" value="Unassembled WGS sequence"/>
</dbReference>
<keyword evidence="1" id="KW-0805">Transcription regulation</keyword>
<dbReference type="SUPFAM" id="SSF48498">
    <property type="entry name" value="Tetracyclin repressor-like, C-terminal domain"/>
    <property type="match status" value="1"/>
</dbReference>
<keyword evidence="3" id="KW-0804">Transcription</keyword>
<evidence type="ECO:0000256" key="3">
    <source>
        <dbReference type="ARBA" id="ARBA00023163"/>
    </source>
</evidence>
<dbReference type="PANTHER" id="PTHR30055">
    <property type="entry name" value="HTH-TYPE TRANSCRIPTIONAL REGULATOR RUTR"/>
    <property type="match status" value="1"/>
</dbReference>
<dbReference type="InterPro" id="IPR036271">
    <property type="entry name" value="Tet_transcr_reg_TetR-rel_C_sf"/>
</dbReference>
<dbReference type="InterPro" id="IPR001647">
    <property type="entry name" value="HTH_TetR"/>
</dbReference>
<sequence length="231" mass="25694">MSTPKRPARPDVPSTSPPGWADRAADQSQSVRRSRARTIEQAQGIVAAAQRLIEVKGSAFTTQELSKEAGIALQTFYRHFPSKDHLLLAVLEDVISDRMAEMAAAARELPDPVARLRFYILAALRSLRTDEGGTARQFITSEHWRLYQIFPEEMAQVNQPFAGLLERELRAAAAEGLLHPNDPAADAWLAVNLVMSVYHHFAYAPRENIEAVTEQLWSFCSTAFGGRPPDK</sequence>
<protein>
    <submittedName>
        <fullName evidence="7">TetR/AcrR family transcriptional regulator</fullName>
    </submittedName>
</protein>